<keyword evidence="3" id="KW-1185">Reference proteome</keyword>
<evidence type="ECO:0000256" key="1">
    <source>
        <dbReference type="SAM" id="MobiDB-lite"/>
    </source>
</evidence>
<sequence>MATIDSNAFLAAWDSLLETVHTMSGSDFTIIHRPPDEGWNLGTEQITRISAAKTPAVLRLITRLSYADNTHLAPDTVPINYTSKEGLGPKDGTSPLPWSNPDKPVDILPSELLLTTQNDNIGTLLILDTETGKWS</sequence>
<protein>
    <submittedName>
        <fullName evidence="2">Uncharacterized protein</fullName>
    </submittedName>
</protein>
<name>A0A139HND9_9PEZI</name>
<gene>
    <name evidence="2" type="ORF">AC578_9262</name>
</gene>
<feature type="region of interest" description="Disordered" evidence="1">
    <location>
        <begin position="78"/>
        <end position="102"/>
    </location>
</feature>
<dbReference type="EMBL" id="LFZN01000025">
    <property type="protein sequence ID" value="KXT04005.1"/>
    <property type="molecule type" value="Genomic_DNA"/>
</dbReference>
<dbReference type="OrthoDB" id="5343383at2759"/>
<comment type="caution">
    <text evidence="2">The sequence shown here is derived from an EMBL/GenBank/DDBJ whole genome shotgun (WGS) entry which is preliminary data.</text>
</comment>
<reference evidence="2 3" key="1">
    <citation type="submission" date="2015-07" db="EMBL/GenBank/DDBJ databases">
        <title>Comparative genomics of the Sigatoka disease complex on banana suggests a link between parallel evolutionary changes in Pseudocercospora fijiensis and Pseudocercospora eumusae and increased virulence on the banana host.</title>
        <authorList>
            <person name="Chang T.-C."/>
            <person name="Salvucci A."/>
            <person name="Crous P.W."/>
            <person name="Stergiopoulos I."/>
        </authorList>
    </citation>
    <scope>NUCLEOTIDE SEQUENCE [LARGE SCALE GENOMIC DNA]</scope>
    <source>
        <strain evidence="2 3">CBS 114824</strain>
    </source>
</reference>
<proteinExistence type="predicted"/>
<evidence type="ECO:0000313" key="3">
    <source>
        <dbReference type="Proteomes" id="UP000070133"/>
    </source>
</evidence>
<accession>A0A139HND9</accession>
<evidence type="ECO:0000313" key="2">
    <source>
        <dbReference type="EMBL" id="KXT04005.1"/>
    </source>
</evidence>
<dbReference type="AlphaFoldDB" id="A0A139HND9"/>
<dbReference type="Proteomes" id="UP000070133">
    <property type="component" value="Unassembled WGS sequence"/>
</dbReference>
<organism evidence="2 3">
    <name type="scientific">Pseudocercospora eumusae</name>
    <dbReference type="NCBI Taxonomy" id="321146"/>
    <lineage>
        <taxon>Eukaryota</taxon>
        <taxon>Fungi</taxon>
        <taxon>Dikarya</taxon>
        <taxon>Ascomycota</taxon>
        <taxon>Pezizomycotina</taxon>
        <taxon>Dothideomycetes</taxon>
        <taxon>Dothideomycetidae</taxon>
        <taxon>Mycosphaerellales</taxon>
        <taxon>Mycosphaerellaceae</taxon>
        <taxon>Pseudocercospora</taxon>
    </lineage>
</organism>